<dbReference type="EMBL" id="BAAAZE010000013">
    <property type="protein sequence ID" value="GAA4030986.1"/>
    <property type="molecule type" value="Genomic_DNA"/>
</dbReference>
<dbReference type="InterPro" id="IPR008278">
    <property type="entry name" value="4-PPantetheinyl_Trfase_dom"/>
</dbReference>
<dbReference type="GO" id="GO:0016740">
    <property type="term" value="F:transferase activity"/>
    <property type="evidence" value="ECO:0007669"/>
    <property type="project" value="UniProtKB-KW"/>
</dbReference>
<name>A0ABP7TTB0_9BURK</name>
<protein>
    <submittedName>
        <fullName evidence="3">4'-phosphopantetheinyl transferase superfamily protein</fullName>
    </submittedName>
</protein>
<organism evidence="3 4">
    <name type="scientific">Actimicrobium antarcticum</name>
    <dbReference type="NCBI Taxonomy" id="1051899"/>
    <lineage>
        <taxon>Bacteria</taxon>
        <taxon>Pseudomonadati</taxon>
        <taxon>Pseudomonadota</taxon>
        <taxon>Betaproteobacteria</taxon>
        <taxon>Burkholderiales</taxon>
        <taxon>Oxalobacteraceae</taxon>
        <taxon>Actimicrobium</taxon>
    </lineage>
</organism>
<dbReference type="Gene3D" id="3.90.470.20">
    <property type="entry name" value="4'-phosphopantetheinyl transferase domain"/>
    <property type="match status" value="2"/>
</dbReference>
<comment type="caution">
    <text evidence="3">The sequence shown here is derived from an EMBL/GenBank/DDBJ whole genome shotgun (WGS) entry which is preliminary data.</text>
</comment>
<dbReference type="Proteomes" id="UP001501353">
    <property type="component" value="Unassembled WGS sequence"/>
</dbReference>
<sequence>MKLAVTAWPAPLVVPASGLVVLRVCTPSGDDRTNARRLIRAALLDALGQLVPVPATLVQLPAKGLHVAGSDVGLSVSHASGLSVCAINLHGAVGIDLMRLDDGEPCLPDWDIVARDYLGPAATRRIATVAVARRALCFAQEWTQREAQLKLQGRGLTEWIAVQDHPCTTLGLDLPEGFVGAVSLPRD</sequence>
<accession>A0ABP7TTB0</accession>
<dbReference type="RefSeq" id="WP_344764763.1">
    <property type="nucleotide sequence ID" value="NZ_BAAAZE010000013.1"/>
</dbReference>
<keyword evidence="4" id="KW-1185">Reference proteome</keyword>
<evidence type="ECO:0000256" key="1">
    <source>
        <dbReference type="ARBA" id="ARBA00022679"/>
    </source>
</evidence>
<evidence type="ECO:0000313" key="3">
    <source>
        <dbReference type="EMBL" id="GAA4030986.1"/>
    </source>
</evidence>
<dbReference type="SUPFAM" id="SSF56214">
    <property type="entry name" value="4'-phosphopantetheinyl transferase"/>
    <property type="match status" value="1"/>
</dbReference>
<reference evidence="4" key="1">
    <citation type="journal article" date="2019" name="Int. J. Syst. Evol. Microbiol.">
        <title>The Global Catalogue of Microorganisms (GCM) 10K type strain sequencing project: providing services to taxonomists for standard genome sequencing and annotation.</title>
        <authorList>
            <consortium name="The Broad Institute Genomics Platform"/>
            <consortium name="The Broad Institute Genome Sequencing Center for Infectious Disease"/>
            <person name="Wu L."/>
            <person name="Ma J."/>
        </authorList>
    </citation>
    <scope>NUCLEOTIDE SEQUENCE [LARGE SCALE GENOMIC DNA]</scope>
    <source>
        <strain evidence="4">JCM 16673</strain>
    </source>
</reference>
<feature type="domain" description="4'-phosphopantetheinyl transferase" evidence="2">
    <location>
        <begin position="92"/>
        <end position="164"/>
    </location>
</feature>
<evidence type="ECO:0000313" key="4">
    <source>
        <dbReference type="Proteomes" id="UP001501353"/>
    </source>
</evidence>
<keyword evidence="1 3" id="KW-0808">Transferase</keyword>
<dbReference type="Pfam" id="PF01648">
    <property type="entry name" value="ACPS"/>
    <property type="match status" value="1"/>
</dbReference>
<evidence type="ECO:0000259" key="2">
    <source>
        <dbReference type="Pfam" id="PF01648"/>
    </source>
</evidence>
<gene>
    <name evidence="3" type="ORF">GCM10022212_31860</name>
</gene>
<proteinExistence type="predicted"/>
<dbReference type="InterPro" id="IPR037143">
    <property type="entry name" value="4-PPantetheinyl_Trfase_dom_sf"/>
</dbReference>